<dbReference type="InterPro" id="IPR002716">
    <property type="entry name" value="PIN_dom"/>
</dbReference>
<dbReference type="Pfam" id="PF01850">
    <property type="entry name" value="PIN"/>
    <property type="match status" value="1"/>
</dbReference>
<dbReference type="PANTHER" id="PTHR33653:SF1">
    <property type="entry name" value="RIBONUCLEASE VAPC2"/>
    <property type="match status" value="1"/>
</dbReference>
<dbReference type="SUPFAM" id="SSF88723">
    <property type="entry name" value="PIN domain-like"/>
    <property type="match status" value="1"/>
</dbReference>
<evidence type="ECO:0000256" key="4">
    <source>
        <dbReference type="ARBA" id="ARBA00022723"/>
    </source>
</evidence>
<accession>A0AAU6Q0Y0</accession>
<keyword evidence="4" id="KW-0479">Metal-binding</keyword>
<dbReference type="GO" id="GO:0016787">
    <property type="term" value="F:hydrolase activity"/>
    <property type="evidence" value="ECO:0007669"/>
    <property type="project" value="UniProtKB-KW"/>
</dbReference>
<evidence type="ECO:0000259" key="8">
    <source>
        <dbReference type="Pfam" id="PF01850"/>
    </source>
</evidence>
<dbReference type="Gene3D" id="3.40.50.1010">
    <property type="entry name" value="5'-nuclease"/>
    <property type="match status" value="1"/>
</dbReference>
<dbReference type="InterPro" id="IPR029060">
    <property type="entry name" value="PIN-like_dom_sf"/>
</dbReference>
<dbReference type="InterPro" id="IPR050556">
    <property type="entry name" value="Type_II_TA_system_RNase"/>
</dbReference>
<evidence type="ECO:0000256" key="2">
    <source>
        <dbReference type="ARBA" id="ARBA00022649"/>
    </source>
</evidence>
<evidence type="ECO:0000256" key="1">
    <source>
        <dbReference type="ARBA" id="ARBA00001946"/>
    </source>
</evidence>
<proteinExistence type="inferred from homology"/>
<dbReference type="PANTHER" id="PTHR33653">
    <property type="entry name" value="RIBONUCLEASE VAPC2"/>
    <property type="match status" value="1"/>
</dbReference>
<dbReference type="RefSeq" id="WP_339095168.1">
    <property type="nucleotide sequence ID" value="NZ_CP149782.1"/>
</dbReference>
<name>A0AAU6Q0Y0_9DEIO</name>
<reference evidence="9" key="1">
    <citation type="submission" date="2024-03" db="EMBL/GenBank/DDBJ databases">
        <title>Deinococcus weizhi sp. nov., isolated from human skin.</title>
        <authorList>
            <person name="Wei Z."/>
            <person name="Tian F."/>
            <person name="Yang C."/>
            <person name="Xin L.T."/>
            <person name="Wen Z.J."/>
            <person name="Lan K.C."/>
            <person name="Yu L."/>
            <person name="Zhe W."/>
            <person name="Dan F.D."/>
            <person name="Jun W."/>
            <person name="Rui Z."/>
            <person name="Yong X.J."/>
            <person name="Ting Y."/>
            <person name="Wei X."/>
            <person name="Xu Z.G."/>
            <person name="Xin Z."/>
            <person name="Dong F.G."/>
            <person name="Ni X.M."/>
            <person name="Zheng M.G."/>
            <person name="Chun Y."/>
            <person name="Qian W.X."/>
        </authorList>
    </citation>
    <scope>NUCLEOTIDE SEQUENCE</scope>
    <source>
        <strain evidence="9">VB142</strain>
    </source>
</reference>
<keyword evidence="6" id="KW-0460">Magnesium</keyword>
<evidence type="ECO:0000256" key="5">
    <source>
        <dbReference type="ARBA" id="ARBA00022801"/>
    </source>
</evidence>
<comment type="cofactor">
    <cofactor evidence="1">
        <name>Mg(2+)</name>
        <dbReference type="ChEBI" id="CHEBI:18420"/>
    </cofactor>
</comment>
<organism evidence="9">
    <name type="scientific">Deinococcus sp. VB142</name>
    <dbReference type="NCBI Taxonomy" id="3112952"/>
    <lineage>
        <taxon>Bacteria</taxon>
        <taxon>Thermotogati</taxon>
        <taxon>Deinococcota</taxon>
        <taxon>Deinococci</taxon>
        <taxon>Deinococcales</taxon>
        <taxon>Deinococcaceae</taxon>
        <taxon>Deinococcus</taxon>
    </lineage>
</organism>
<keyword evidence="2" id="KW-1277">Toxin-antitoxin system</keyword>
<dbReference type="EMBL" id="CP149782">
    <property type="protein sequence ID" value="WYF44004.1"/>
    <property type="molecule type" value="Genomic_DNA"/>
</dbReference>
<dbReference type="GO" id="GO:0004518">
    <property type="term" value="F:nuclease activity"/>
    <property type="evidence" value="ECO:0007669"/>
    <property type="project" value="UniProtKB-KW"/>
</dbReference>
<evidence type="ECO:0000256" key="6">
    <source>
        <dbReference type="ARBA" id="ARBA00022842"/>
    </source>
</evidence>
<keyword evidence="5" id="KW-0378">Hydrolase</keyword>
<sequence>MSNLVIVDTDVWSEAFRKVKGEPSPELKFLRELVSDSRVQMVGCVRQEVLQGMKRAEVFERVREQLRSFPDREVKTDEYELAAEFFNTCRSKGIQGSSTDFLICACGVSWGLPILTKDKDFSLYAQHLPIKLVRV</sequence>
<comment type="similarity">
    <text evidence="7">Belongs to the PINc/VapC protein family.</text>
</comment>
<feature type="domain" description="PIN" evidence="8">
    <location>
        <begin position="5"/>
        <end position="124"/>
    </location>
</feature>
<evidence type="ECO:0000313" key="9">
    <source>
        <dbReference type="EMBL" id="WYF44004.1"/>
    </source>
</evidence>
<dbReference type="GO" id="GO:0046872">
    <property type="term" value="F:metal ion binding"/>
    <property type="evidence" value="ECO:0007669"/>
    <property type="project" value="UniProtKB-KW"/>
</dbReference>
<protein>
    <submittedName>
        <fullName evidence="9">PIN domain-containing protein</fullName>
    </submittedName>
</protein>
<evidence type="ECO:0000256" key="3">
    <source>
        <dbReference type="ARBA" id="ARBA00022722"/>
    </source>
</evidence>
<dbReference type="AlphaFoldDB" id="A0AAU6Q0Y0"/>
<keyword evidence="3" id="KW-0540">Nuclease</keyword>
<evidence type="ECO:0000256" key="7">
    <source>
        <dbReference type="ARBA" id="ARBA00038093"/>
    </source>
</evidence>
<gene>
    <name evidence="9" type="ORF">WDJ50_11370</name>
</gene>